<name>A0A087THD2_STEMI</name>
<evidence type="ECO:0000313" key="3">
    <source>
        <dbReference type="EMBL" id="KFM64521.1"/>
    </source>
</evidence>
<gene>
    <name evidence="3" type="ORF">X975_10052</name>
</gene>
<evidence type="ECO:0000259" key="2">
    <source>
        <dbReference type="PROSITE" id="PS50157"/>
    </source>
</evidence>
<dbReference type="Proteomes" id="UP000054359">
    <property type="component" value="Unassembled WGS sequence"/>
</dbReference>
<organism evidence="3 4">
    <name type="scientific">Stegodyphus mimosarum</name>
    <name type="common">African social velvet spider</name>
    <dbReference type="NCBI Taxonomy" id="407821"/>
    <lineage>
        <taxon>Eukaryota</taxon>
        <taxon>Metazoa</taxon>
        <taxon>Ecdysozoa</taxon>
        <taxon>Arthropoda</taxon>
        <taxon>Chelicerata</taxon>
        <taxon>Arachnida</taxon>
        <taxon>Araneae</taxon>
        <taxon>Araneomorphae</taxon>
        <taxon>Entelegynae</taxon>
        <taxon>Eresoidea</taxon>
        <taxon>Eresidae</taxon>
        <taxon>Stegodyphus</taxon>
    </lineage>
</organism>
<feature type="non-terminal residue" evidence="3">
    <location>
        <position position="44"/>
    </location>
</feature>
<sequence length="44" mass="5359">MKSRQFNLKFQCGHCSYSTDKKCHFTYHQRVHSDHSYKCVYCPE</sequence>
<dbReference type="EMBL" id="KK115239">
    <property type="protein sequence ID" value="KFM64521.1"/>
    <property type="molecule type" value="Genomic_DNA"/>
</dbReference>
<proteinExistence type="predicted"/>
<keyword evidence="1" id="KW-0479">Metal-binding</keyword>
<keyword evidence="1" id="KW-0862">Zinc</keyword>
<accession>A0A087THD2</accession>
<evidence type="ECO:0000313" key="4">
    <source>
        <dbReference type="Proteomes" id="UP000054359"/>
    </source>
</evidence>
<protein>
    <recommendedName>
        <fullName evidence="2">C2H2-type domain-containing protein</fullName>
    </recommendedName>
</protein>
<reference evidence="3 4" key="1">
    <citation type="submission" date="2013-11" db="EMBL/GenBank/DDBJ databases">
        <title>Genome sequencing of Stegodyphus mimosarum.</title>
        <authorList>
            <person name="Bechsgaard J."/>
        </authorList>
    </citation>
    <scope>NUCLEOTIDE SEQUENCE [LARGE SCALE GENOMIC DNA]</scope>
</reference>
<evidence type="ECO:0000256" key="1">
    <source>
        <dbReference type="PROSITE-ProRule" id="PRU00042"/>
    </source>
</evidence>
<dbReference type="AlphaFoldDB" id="A0A087THD2"/>
<dbReference type="PROSITE" id="PS50157">
    <property type="entry name" value="ZINC_FINGER_C2H2_2"/>
    <property type="match status" value="1"/>
</dbReference>
<keyword evidence="4" id="KW-1185">Reference proteome</keyword>
<keyword evidence="1" id="KW-0863">Zinc-finger</keyword>
<dbReference type="GO" id="GO:0008270">
    <property type="term" value="F:zinc ion binding"/>
    <property type="evidence" value="ECO:0007669"/>
    <property type="project" value="UniProtKB-KW"/>
</dbReference>
<feature type="domain" description="C2H2-type" evidence="2">
    <location>
        <begin position="10"/>
        <end position="37"/>
    </location>
</feature>
<dbReference type="InterPro" id="IPR013087">
    <property type="entry name" value="Znf_C2H2_type"/>
</dbReference>